<name>A0A146FY13_ASPKA</name>
<proteinExistence type="predicted"/>
<evidence type="ECO:0000313" key="3">
    <source>
        <dbReference type="Proteomes" id="UP000075230"/>
    </source>
</evidence>
<evidence type="ECO:0000313" key="2">
    <source>
        <dbReference type="EMBL" id="GAT29693.1"/>
    </source>
</evidence>
<reference evidence="3" key="2">
    <citation type="submission" date="2016-02" db="EMBL/GenBank/DDBJ databases">
        <title>Genome sequencing of Aspergillus luchuensis NBRC 4314.</title>
        <authorList>
            <person name="Yamada O."/>
        </authorList>
    </citation>
    <scope>NUCLEOTIDE SEQUENCE [LARGE SCALE GENOMIC DNA]</scope>
    <source>
        <strain evidence="3">RIB 2604</strain>
    </source>
</reference>
<protein>
    <submittedName>
        <fullName evidence="2">Polyketide synthase</fullName>
    </submittedName>
</protein>
<gene>
    <name evidence="2" type="ORF">RIB2604_03100260</name>
</gene>
<evidence type="ECO:0000256" key="1">
    <source>
        <dbReference type="SAM" id="MobiDB-lite"/>
    </source>
</evidence>
<accession>A0A146FY13</accession>
<organism evidence="2 3">
    <name type="scientific">Aspergillus kawachii</name>
    <name type="common">White koji mold</name>
    <name type="synonym">Aspergillus awamori var. kawachi</name>
    <dbReference type="NCBI Taxonomy" id="1069201"/>
    <lineage>
        <taxon>Eukaryota</taxon>
        <taxon>Fungi</taxon>
        <taxon>Dikarya</taxon>
        <taxon>Ascomycota</taxon>
        <taxon>Pezizomycotina</taxon>
        <taxon>Eurotiomycetes</taxon>
        <taxon>Eurotiomycetidae</taxon>
        <taxon>Eurotiales</taxon>
        <taxon>Aspergillaceae</taxon>
        <taxon>Aspergillus</taxon>
        <taxon>Aspergillus subgen. Circumdati</taxon>
    </lineage>
</organism>
<dbReference type="EMBL" id="BCWF01000030">
    <property type="protein sequence ID" value="GAT29693.1"/>
    <property type="molecule type" value="Genomic_DNA"/>
</dbReference>
<reference evidence="2 3" key="1">
    <citation type="journal article" date="2016" name="DNA Res.">
        <title>Genome sequence of Aspergillus luchuensis NBRC 4314.</title>
        <authorList>
            <person name="Yamada O."/>
            <person name="Machida M."/>
            <person name="Hosoyama A."/>
            <person name="Goto M."/>
            <person name="Takahashi T."/>
            <person name="Futagami T."/>
            <person name="Yamagata Y."/>
            <person name="Takeuchi M."/>
            <person name="Kobayashi T."/>
            <person name="Koike H."/>
            <person name="Abe K."/>
            <person name="Asai K."/>
            <person name="Arita M."/>
            <person name="Fujita N."/>
            <person name="Fukuda K."/>
            <person name="Higa K."/>
            <person name="Horikawa H."/>
            <person name="Ishikawa T."/>
            <person name="Jinno K."/>
            <person name="Kato Y."/>
            <person name="Kirimura K."/>
            <person name="Mizutani O."/>
            <person name="Nakasone K."/>
            <person name="Sano M."/>
            <person name="Shiraishi Y."/>
            <person name="Tsukahara M."/>
            <person name="Gomi K."/>
        </authorList>
    </citation>
    <scope>NUCLEOTIDE SEQUENCE [LARGE SCALE GENOMIC DNA]</scope>
    <source>
        <strain evidence="2 3">RIB 2604</strain>
    </source>
</reference>
<feature type="compositionally biased region" description="Basic and acidic residues" evidence="1">
    <location>
        <begin position="20"/>
        <end position="34"/>
    </location>
</feature>
<dbReference type="Proteomes" id="UP000075230">
    <property type="component" value="Unassembled WGS sequence"/>
</dbReference>
<comment type="caution">
    <text evidence="2">The sequence shown here is derived from an EMBL/GenBank/DDBJ whole genome shotgun (WGS) entry which is preliminary data.</text>
</comment>
<dbReference type="AlphaFoldDB" id="A0A146FY13"/>
<feature type="region of interest" description="Disordered" evidence="1">
    <location>
        <begin position="1"/>
        <end position="55"/>
    </location>
</feature>
<sequence length="73" mass="8461">MSIYKQPVRSRRPGHVSVPRKQDRFLEDQERLQDEPPIITHDLSSKGKQMAVSEAGGKGIDRFEWSLDRPWAD</sequence>